<evidence type="ECO:0000256" key="1">
    <source>
        <dbReference type="SAM" id="MobiDB-lite"/>
    </source>
</evidence>
<accession>A0A4Z2J348</accession>
<evidence type="ECO:0000313" key="3">
    <source>
        <dbReference type="Proteomes" id="UP000314294"/>
    </source>
</evidence>
<dbReference type="EMBL" id="SRLO01000027">
    <property type="protein sequence ID" value="TNN84437.1"/>
    <property type="molecule type" value="Genomic_DNA"/>
</dbReference>
<reference evidence="2 3" key="1">
    <citation type="submission" date="2019-03" db="EMBL/GenBank/DDBJ databases">
        <title>First draft genome of Liparis tanakae, snailfish: a comprehensive survey of snailfish specific genes.</title>
        <authorList>
            <person name="Kim W."/>
            <person name="Song I."/>
            <person name="Jeong J.-H."/>
            <person name="Kim D."/>
            <person name="Kim S."/>
            <person name="Ryu S."/>
            <person name="Song J.Y."/>
            <person name="Lee S.K."/>
        </authorList>
    </citation>
    <scope>NUCLEOTIDE SEQUENCE [LARGE SCALE GENOMIC DNA]</scope>
    <source>
        <tissue evidence="2">Muscle</tissue>
    </source>
</reference>
<sequence length="89" mass="9535">MKPLAARLRRRVLLRANLAAQRERRIHYQHEGSCASVPPLRSNRRVLVVSPVSPTLPTDGLSVDDLDPSSPAELRAAGGAPMPLGGGFS</sequence>
<organism evidence="2 3">
    <name type="scientific">Liparis tanakae</name>
    <name type="common">Tanaka's snailfish</name>
    <dbReference type="NCBI Taxonomy" id="230148"/>
    <lineage>
        <taxon>Eukaryota</taxon>
        <taxon>Metazoa</taxon>
        <taxon>Chordata</taxon>
        <taxon>Craniata</taxon>
        <taxon>Vertebrata</taxon>
        <taxon>Euteleostomi</taxon>
        <taxon>Actinopterygii</taxon>
        <taxon>Neopterygii</taxon>
        <taxon>Teleostei</taxon>
        <taxon>Neoteleostei</taxon>
        <taxon>Acanthomorphata</taxon>
        <taxon>Eupercaria</taxon>
        <taxon>Perciformes</taxon>
        <taxon>Cottioidei</taxon>
        <taxon>Cottales</taxon>
        <taxon>Liparidae</taxon>
        <taxon>Liparis</taxon>
    </lineage>
</organism>
<name>A0A4Z2J348_9TELE</name>
<keyword evidence="3" id="KW-1185">Reference proteome</keyword>
<proteinExistence type="predicted"/>
<comment type="caution">
    <text evidence="2">The sequence shown here is derived from an EMBL/GenBank/DDBJ whole genome shotgun (WGS) entry which is preliminary data.</text>
</comment>
<feature type="region of interest" description="Disordered" evidence="1">
    <location>
        <begin position="53"/>
        <end position="89"/>
    </location>
</feature>
<dbReference type="AlphaFoldDB" id="A0A4Z2J348"/>
<protein>
    <submittedName>
        <fullName evidence="2">Uncharacterized protein</fullName>
    </submittedName>
</protein>
<evidence type="ECO:0000313" key="2">
    <source>
        <dbReference type="EMBL" id="TNN84437.1"/>
    </source>
</evidence>
<dbReference type="Proteomes" id="UP000314294">
    <property type="component" value="Unassembled WGS sequence"/>
</dbReference>
<gene>
    <name evidence="2" type="ORF">EYF80_005430</name>
</gene>